<protein>
    <submittedName>
        <fullName evidence="1">Uncharacterized protein</fullName>
    </submittedName>
</protein>
<keyword evidence="2" id="KW-1185">Reference proteome</keyword>
<dbReference type="AlphaFoldDB" id="A0A8X8ZS78"/>
<gene>
    <name evidence="1" type="ORF">SASPL_126972</name>
</gene>
<name>A0A8X8ZS78_SALSN</name>
<dbReference type="OrthoDB" id="1937743at2759"/>
<reference evidence="1" key="2">
    <citation type="submission" date="2020-08" db="EMBL/GenBank/DDBJ databases">
        <title>Plant Genome Project.</title>
        <authorList>
            <person name="Zhang R.-G."/>
        </authorList>
    </citation>
    <scope>NUCLEOTIDE SEQUENCE</scope>
    <source>
        <strain evidence="1">Huo1</strain>
        <tissue evidence="1">Leaf</tissue>
    </source>
</reference>
<evidence type="ECO:0000313" key="2">
    <source>
        <dbReference type="Proteomes" id="UP000298416"/>
    </source>
</evidence>
<dbReference type="Proteomes" id="UP000298416">
    <property type="component" value="Unassembled WGS sequence"/>
</dbReference>
<proteinExistence type="predicted"/>
<accession>A0A8X8ZS78</accession>
<evidence type="ECO:0000313" key="1">
    <source>
        <dbReference type="EMBL" id="KAG6414254.1"/>
    </source>
</evidence>
<sequence length="209" mass="22680">MKRKDFEDVDDDVSDFIFSSPATKIRRLDAELPPMVIVEEPEVVGPSPEQSCSGVTIEELPNSERAIVLFHPTITTPNPIMHSPSNFSVSLDPRFIAGWKDQVLRSSTGNSWKLASDEAATEDDNSSPGNGCQAVVPWFPPQFSSSGGGGSETVDDEAMGVASMDIEDSSSIQQRSSGSVAVSQGLPQWQHCTILQPPQNTTTPIVWYR</sequence>
<reference evidence="1" key="1">
    <citation type="submission" date="2018-01" db="EMBL/GenBank/DDBJ databases">
        <authorList>
            <person name="Mao J.F."/>
        </authorList>
    </citation>
    <scope>NUCLEOTIDE SEQUENCE</scope>
    <source>
        <strain evidence="1">Huo1</strain>
        <tissue evidence="1">Leaf</tissue>
    </source>
</reference>
<organism evidence="1">
    <name type="scientific">Salvia splendens</name>
    <name type="common">Scarlet sage</name>
    <dbReference type="NCBI Taxonomy" id="180675"/>
    <lineage>
        <taxon>Eukaryota</taxon>
        <taxon>Viridiplantae</taxon>
        <taxon>Streptophyta</taxon>
        <taxon>Embryophyta</taxon>
        <taxon>Tracheophyta</taxon>
        <taxon>Spermatophyta</taxon>
        <taxon>Magnoliopsida</taxon>
        <taxon>eudicotyledons</taxon>
        <taxon>Gunneridae</taxon>
        <taxon>Pentapetalae</taxon>
        <taxon>asterids</taxon>
        <taxon>lamiids</taxon>
        <taxon>Lamiales</taxon>
        <taxon>Lamiaceae</taxon>
        <taxon>Nepetoideae</taxon>
        <taxon>Mentheae</taxon>
        <taxon>Salviinae</taxon>
        <taxon>Salvia</taxon>
        <taxon>Salvia subgen. Calosphace</taxon>
        <taxon>core Calosphace</taxon>
    </lineage>
</organism>
<dbReference type="EMBL" id="PNBA02000009">
    <property type="protein sequence ID" value="KAG6414254.1"/>
    <property type="molecule type" value="Genomic_DNA"/>
</dbReference>
<comment type="caution">
    <text evidence="1">The sequence shown here is derived from an EMBL/GenBank/DDBJ whole genome shotgun (WGS) entry which is preliminary data.</text>
</comment>
<dbReference type="PANTHER" id="PTHR35510:SF1">
    <property type="entry name" value="DBH-LIKE MONOOXYGENASE"/>
    <property type="match status" value="1"/>
</dbReference>
<dbReference type="PANTHER" id="PTHR35510">
    <property type="entry name" value="DBH-LIKE MONOOXYGENASE"/>
    <property type="match status" value="1"/>
</dbReference>